<feature type="compositionally biased region" description="Basic and acidic residues" evidence="1">
    <location>
        <begin position="113"/>
        <end position="124"/>
    </location>
</feature>
<feature type="region of interest" description="Disordered" evidence="1">
    <location>
        <begin position="113"/>
        <end position="183"/>
    </location>
</feature>
<feature type="compositionally biased region" description="Basic and acidic residues" evidence="1">
    <location>
        <begin position="155"/>
        <end position="173"/>
    </location>
</feature>
<feature type="region of interest" description="Disordered" evidence="1">
    <location>
        <begin position="466"/>
        <end position="491"/>
    </location>
</feature>
<evidence type="ECO:0000313" key="4">
    <source>
        <dbReference type="Proteomes" id="UP000782241"/>
    </source>
</evidence>
<dbReference type="EMBL" id="JAGPUO010000019">
    <property type="protein sequence ID" value="KAG5656951.1"/>
    <property type="molecule type" value="Genomic_DNA"/>
</dbReference>
<evidence type="ECO:0000256" key="1">
    <source>
        <dbReference type="SAM" id="MobiDB-lite"/>
    </source>
</evidence>
<comment type="caution">
    <text evidence="3">The sequence shown here is derived from an EMBL/GenBank/DDBJ whole genome shotgun (WGS) entry which is preliminary data.</text>
</comment>
<keyword evidence="4" id="KW-1185">Reference proteome</keyword>
<organism evidence="3 4">
    <name type="scientific">Fusarium avenaceum</name>
    <dbReference type="NCBI Taxonomy" id="40199"/>
    <lineage>
        <taxon>Eukaryota</taxon>
        <taxon>Fungi</taxon>
        <taxon>Dikarya</taxon>
        <taxon>Ascomycota</taxon>
        <taxon>Pezizomycotina</taxon>
        <taxon>Sordariomycetes</taxon>
        <taxon>Hypocreomycetidae</taxon>
        <taxon>Hypocreales</taxon>
        <taxon>Nectriaceae</taxon>
        <taxon>Fusarium</taxon>
        <taxon>Fusarium tricinctum species complex</taxon>
    </lineage>
</organism>
<dbReference type="Pfam" id="PF22693">
    <property type="entry name" value="MACPF_1"/>
    <property type="match status" value="1"/>
</dbReference>
<dbReference type="InterPro" id="IPR054586">
    <property type="entry name" value="MACPF_1_fungal"/>
</dbReference>
<reference evidence="3" key="1">
    <citation type="submission" date="2021-04" db="EMBL/GenBank/DDBJ databases">
        <title>Draft genome of Fusarium avenaceum strain F156N33, isolated from an atmospheric sample in Virginia.</title>
        <authorList>
            <person name="Yang S."/>
            <person name="Vinatzer B.A."/>
            <person name="Coleman J."/>
        </authorList>
    </citation>
    <scope>NUCLEOTIDE SEQUENCE</scope>
    <source>
        <strain evidence="3">F156N33</strain>
    </source>
</reference>
<accession>A0A9P7KL41</accession>
<sequence length="648" mass="73176">MRFVLVSSFCGKDLLLRQVPTQQCIQFYECYKRINPTSKEMVFYITISSSEKSVFPAISSDSLAQDPGKPTLGDIRKHINLPKKLLFTADEKSSLDDGTRLDHYMDLTDQDVDHGEKEHDESNKQGDSQDVGEKNPAKTGPGETSTNSKQNNDNTKVENPDKESKESGSENKTIKGKKRPQARQVTVKVILKGEKVKSDRKLLDLPKNLLDKIKDTSPDLKLGDPAMNAVKLLHEFEALKIQAPTAEGEVNHPYHFTEVQWDELIVNNRALHGYVIDKKTKTFKKASKPAFKLRQQLHNPPKPFTNQPFGFPSFTINDDSNIDIVEVQTAFEKRLATHGFNSHEIEGSLGIKKYFGISLEHRDTNETKKDEVERGVQTLLYTTYNFPRVTIEFSPHTLEVTDELKWDAKHLSSEVDREAFCLEYGHFFCVDVTLGARLESSRITKETEKNQVSEIRNSLRQAAGASFQSPWVSGQGHGVRQSKDGSQDSESDASKSLCMAWTARGGDTTLCSNPTIWVNTVKEYKLWRIIDQGEPVLLLDHIAEVDPVVGHLQKVGLPKNDDPNPINLEKMKTVRKAIKTGDGEPIVKRIRELFQAMSFSRKDYDEVREKLGADAAMVDIETKNWGAMGHKEKYSLAYYFAYKGSLFS</sequence>
<evidence type="ECO:0000313" key="3">
    <source>
        <dbReference type="EMBL" id="KAG5656951.1"/>
    </source>
</evidence>
<dbReference type="AlphaFoldDB" id="A0A9P7KL41"/>
<evidence type="ECO:0000259" key="2">
    <source>
        <dbReference type="Pfam" id="PF22693"/>
    </source>
</evidence>
<proteinExistence type="predicted"/>
<name>A0A9P7KL41_9HYPO</name>
<feature type="compositionally biased region" description="Polar residues" evidence="1">
    <location>
        <begin position="142"/>
        <end position="154"/>
    </location>
</feature>
<gene>
    <name evidence="3" type="ORF">KAF25_011120</name>
</gene>
<protein>
    <recommendedName>
        <fullName evidence="2">MACPF-like domain-containing protein</fullName>
    </recommendedName>
</protein>
<dbReference type="Proteomes" id="UP000782241">
    <property type="component" value="Unassembled WGS sequence"/>
</dbReference>
<feature type="domain" description="MACPF-like" evidence="2">
    <location>
        <begin position="362"/>
        <end position="536"/>
    </location>
</feature>